<dbReference type="InterPro" id="IPR017911">
    <property type="entry name" value="MacB-like_ATP-bd"/>
</dbReference>
<dbReference type="PROSITE" id="PS00211">
    <property type="entry name" value="ABC_TRANSPORTER_1"/>
    <property type="match status" value="1"/>
</dbReference>
<dbReference type="InterPro" id="IPR027417">
    <property type="entry name" value="P-loop_NTPase"/>
</dbReference>
<dbReference type="SMART" id="SM00382">
    <property type="entry name" value="AAA"/>
    <property type="match status" value="1"/>
</dbReference>
<dbReference type="Proteomes" id="UP001299546">
    <property type="component" value="Unassembled WGS sequence"/>
</dbReference>
<dbReference type="PROSITE" id="PS50893">
    <property type="entry name" value="ABC_TRANSPORTER_2"/>
    <property type="match status" value="1"/>
</dbReference>
<keyword evidence="3" id="KW-0547">Nucleotide-binding</keyword>
<gene>
    <name evidence="6" type="ORF">LIZ65_12565</name>
</gene>
<dbReference type="PANTHER" id="PTHR42798:SF7">
    <property type="entry name" value="ALPHA-D-RIBOSE 1-METHYLPHOSPHONATE 5-TRIPHOSPHATE SYNTHASE SUBUNIT PHNL"/>
    <property type="match status" value="1"/>
</dbReference>
<name>A0ABS8DIB5_9FIRM</name>
<evidence type="ECO:0000256" key="2">
    <source>
        <dbReference type="ARBA" id="ARBA00022448"/>
    </source>
</evidence>
<keyword evidence="4 6" id="KW-0067">ATP-binding</keyword>
<dbReference type="GO" id="GO:0005524">
    <property type="term" value="F:ATP binding"/>
    <property type="evidence" value="ECO:0007669"/>
    <property type="project" value="UniProtKB-KW"/>
</dbReference>
<accession>A0ABS8DIB5</accession>
<evidence type="ECO:0000259" key="5">
    <source>
        <dbReference type="PROSITE" id="PS50893"/>
    </source>
</evidence>
<dbReference type="Gene3D" id="3.40.50.300">
    <property type="entry name" value="P-loop containing nucleotide triphosphate hydrolases"/>
    <property type="match status" value="1"/>
</dbReference>
<dbReference type="InterPro" id="IPR003593">
    <property type="entry name" value="AAA+_ATPase"/>
</dbReference>
<protein>
    <submittedName>
        <fullName evidence="6">ABC transporter ATP-binding protein</fullName>
    </submittedName>
</protein>
<dbReference type="CDD" id="cd03255">
    <property type="entry name" value="ABC_MJ0796_LolCDE_FtsE"/>
    <property type="match status" value="1"/>
</dbReference>
<organism evidence="6 7">
    <name type="scientific">Bariatricus massiliensis</name>
    <dbReference type="NCBI Taxonomy" id="1745713"/>
    <lineage>
        <taxon>Bacteria</taxon>
        <taxon>Bacillati</taxon>
        <taxon>Bacillota</taxon>
        <taxon>Clostridia</taxon>
        <taxon>Lachnospirales</taxon>
        <taxon>Lachnospiraceae</taxon>
        <taxon>Bariatricus</taxon>
    </lineage>
</organism>
<dbReference type="Pfam" id="PF00005">
    <property type="entry name" value="ABC_tran"/>
    <property type="match status" value="1"/>
</dbReference>
<comment type="similarity">
    <text evidence="1">Belongs to the ABC transporter superfamily.</text>
</comment>
<reference evidence="6 7" key="1">
    <citation type="submission" date="2021-10" db="EMBL/GenBank/DDBJ databases">
        <title>Collection of gut derived symbiotic bacterial strains cultured from healthy donors.</title>
        <authorList>
            <person name="Lin H."/>
            <person name="Littmann E."/>
            <person name="Kohout C."/>
            <person name="Pamer E.G."/>
        </authorList>
    </citation>
    <scope>NUCLEOTIDE SEQUENCE [LARGE SCALE GENOMIC DNA]</scope>
    <source>
        <strain evidence="6 7">DFI.1.165</strain>
    </source>
</reference>
<evidence type="ECO:0000313" key="6">
    <source>
        <dbReference type="EMBL" id="MCB7388120.1"/>
    </source>
</evidence>
<dbReference type="InterPro" id="IPR003439">
    <property type="entry name" value="ABC_transporter-like_ATP-bd"/>
</dbReference>
<evidence type="ECO:0000313" key="7">
    <source>
        <dbReference type="Proteomes" id="UP001299546"/>
    </source>
</evidence>
<keyword evidence="7" id="KW-1185">Reference proteome</keyword>
<dbReference type="EMBL" id="JAJCIS010000008">
    <property type="protein sequence ID" value="MCB7388120.1"/>
    <property type="molecule type" value="Genomic_DNA"/>
</dbReference>
<feature type="domain" description="ABC transporter" evidence="5">
    <location>
        <begin position="4"/>
        <end position="240"/>
    </location>
</feature>
<dbReference type="PANTHER" id="PTHR42798">
    <property type="entry name" value="LIPOPROTEIN-RELEASING SYSTEM ATP-BINDING PROTEIN LOLD"/>
    <property type="match status" value="1"/>
</dbReference>
<evidence type="ECO:0000256" key="4">
    <source>
        <dbReference type="ARBA" id="ARBA00022840"/>
    </source>
</evidence>
<dbReference type="SUPFAM" id="SSF52540">
    <property type="entry name" value="P-loop containing nucleoside triphosphate hydrolases"/>
    <property type="match status" value="1"/>
</dbReference>
<proteinExistence type="inferred from homology"/>
<sequence>MELIRAEQLFRSYGADDEVLKGVDLTVEEGEFVGIMGRSGCGKTTLLRTLGMIDRPTEGNVYFKGVDTEQLWADELSDIRRTDLGFVFQDFYLMDSLSVRENIMLPMILDKAEAKKCMDSAERLAEQFAISHLLSKKPCELSGGEKQRVAICRALINNPQLIFADEPTGNLDSKSGKIVVDVMENINKKMNKTILVVTHDPQVASHCTRIILLKDGVILEELQRESGTEKFYQQILSKMTEL</sequence>
<comment type="caution">
    <text evidence="6">The sequence shown here is derived from an EMBL/GenBank/DDBJ whole genome shotgun (WGS) entry which is preliminary data.</text>
</comment>
<dbReference type="RefSeq" id="WP_066730865.1">
    <property type="nucleotide sequence ID" value="NZ_JAJCIQ010000004.1"/>
</dbReference>
<dbReference type="InterPro" id="IPR017871">
    <property type="entry name" value="ABC_transporter-like_CS"/>
</dbReference>
<evidence type="ECO:0000256" key="3">
    <source>
        <dbReference type="ARBA" id="ARBA00022741"/>
    </source>
</evidence>
<evidence type="ECO:0000256" key="1">
    <source>
        <dbReference type="ARBA" id="ARBA00005417"/>
    </source>
</evidence>
<keyword evidence="2" id="KW-0813">Transport</keyword>